<dbReference type="Proteomes" id="UP000241074">
    <property type="component" value="Chromosome"/>
</dbReference>
<reference evidence="1 2" key="1">
    <citation type="submission" date="2018-03" db="EMBL/GenBank/DDBJ databases">
        <title>Ahniella affigens gen. nov., sp. nov., a gammaproteobacterium isolated from sandy soil near a stream.</title>
        <authorList>
            <person name="Ko Y."/>
            <person name="Kim J.-H."/>
        </authorList>
    </citation>
    <scope>NUCLEOTIDE SEQUENCE [LARGE SCALE GENOMIC DNA]</scope>
    <source>
        <strain evidence="1 2">D13</strain>
    </source>
</reference>
<dbReference type="InterPro" id="IPR036680">
    <property type="entry name" value="SPOR-like_sf"/>
</dbReference>
<name>A0A2P1PW30_9GAMM</name>
<evidence type="ECO:0000313" key="2">
    <source>
        <dbReference type="Proteomes" id="UP000241074"/>
    </source>
</evidence>
<dbReference type="KEGG" id="xba:C7S18_18620"/>
<reference evidence="1 2" key="2">
    <citation type="submission" date="2018-03" db="EMBL/GenBank/DDBJ databases">
        <authorList>
            <person name="Keele B.F."/>
        </authorList>
    </citation>
    <scope>NUCLEOTIDE SEQUENCE [LARGE SCALE GENOMIC DNA]</scope>
    <source>
        <strain evidence="1 2">D13</strain>
    </source>
</reference>
<proteinExistence type="predicted"/>
<evidence type="ECO:0000313" key="1">
    <source>
        <dbReference type="EMBL" id="AVP99061.1"/>
    </source>
</evidence>
<protein>
    <recommendedName>
        <fullName evidence="3">SPOR domain-containing protein</fullName>
    </recommendedName>
</protein>
<accession>A0A2P1PW30</accession>
<organism evidence="1 2">
    <name type="scientific">Ahniella affigens</name>
    <dbReference type="NCBI Taxonomy" id="2021234"/>
    <lineage>
        <taxon>Bacteria</taxon>
        <taxon>Pseudomonadati</taxon>
        <taxon>Pseudomonadota</taxon>
        <taxon>Gammaproteobacteria</taxon>
        <taxon>Lysobacterales</taxon>
        <taxon>Rhodanobacteraceae</taxon>
        <taxon>Ahniella</taxon>
    </lineage>
</organism>
<dbReference type="Gene3D" id="3.30.70.1070">
    <property type="entry name" value="Sporulation related repeat"/>
    <property type="match status" value="1"/>
</dbReference>
<keyword evidence="2" id="KW-1185">Reference proteome</keyword>
<gene>
    <name evidence="1" type="ORF">C7S18_18620</name>
</gene>
<sequence>MQLADAASPQAFPRLIAELGLAPASCYVLKVKRDGQDWWLLAHGEFADANTAKALLARLPNVPGLTRNWPRKIQYLQREFDAVGP</sequence>
<dbReference type="EMBL" id="CP027860">
    <property type="protein sequence ID" value="AVP99061.1"/>
    <property type="molecule type" value="Genomic_DNA"/>
</dbReference>
<dbReference type="AlphaFoldDB" id="A0A2P1PW30"/>
<dbReference type="GO" id="GO:0042834">
    <property type="term" value="F:peptidoglycan binding"/>
    <property type="evidence" value="ECO:0007669"/>
    <property type="project" value="InterPro"/>
</dbReference>
<evidence type="ECO:0008006" key="3">
    <source>
        <dbReference type="Google" id="ProtNLM"/>
    </source>
</evidence>